<dbReference type="PANTHER" id="PTHR39083">
    <property type="entry name" value="CYCLIC DI-GMP-BINDING PROTEIN"/>
    <property type="match status" value="1"/>
</dbReference>
<dbReference type="PANTHER" id="PTHR39083:SF1">
    <property type="entry name" value="CYCLIC DI-GMP-BINDING PROTEIN"/>
    <property type="match status" value="1"/>
</dbReference>
<name>A0ABW0RE94_9BACL</name>
<dbReference type="Proteomes" id="UP001595978">
    <property type="component" value="Unassembled WGS sequence"/>
</dbReference>
<dbReference type="Pfam" id="PF03170">
    <property type="entry name" value="BcsB"/>
    <property type="match status" value="1"/>
</dbReference>
<comment type="caution">
    <text evidence="7">The sequence shown here is derived from an EMBL/GenBank/DDBJ whole genome shotgun (WGS) entry which is preliminary data.</text>
</comment>
<organism evidence="7 8">
    <name type="scientific">Ureibacillus suwonensis</name>
    <dbReference type="NCBI Taxonomy" id="313007"/>
    <lineage>
        <taxon>Bacteria</taxon>
        <taxon>Bacillati</taxon>
        <taxon>Bacillota</taxon>
        <taxon>Bacilli</taxon>
        <taxon>Bacillales</taxon>
        <taxon>Caryophanaceae</taxon>
        <taxon>Ureibacillus</taxon>
    </lineage>
</organism>
<keyword evidence="3 6" id="KW-0812">Transmembrane</keyword>
<evidence type="ECO:0000256" key="5">
    <source>
        <dbReference type="ARBA" id="ARBA00023136"/>
    </source>
</evidence>
<evidence type="ECO:0000256" key="1">
    <source>
        <dbReference type="ARBA" id="ARBA00004162"/>
    </source>
</evidence>
<keyword evidence="8" id="KW-1185">Reference proteome</keyword>
<evidence type="ECO:0000256" key="2">
    <source>
        <dbReference type="ARBA" id="ARBA00022475"/>
    </source>
</evidence>
<feature type="transmembrane region" description="Helical" evidence="6">
    <location>
        <begin position="668"/>
        <end position="689"/>
    </location>
</feature>
<reference evidence="8" key="1">
    <citation type="journal article" date="2019" name="Int. J. Syst. Evol. Microbiol.">
        <title>The Global Catalogue of Microorganisms (GCM) 10K type strain sequencing project: providing services to taxonomists for standard genome sequencing and annotation.</title>
        <authorList>
            <consortium name="The Broad Institute Genomics Platform"/>
            <consortium name="The Broad Institute Genome Sequencing Center for Infectious Disease"/>
            <person name="Wu L."/>
            <person name="Ma J."/>
        </authorList>
    </citation>
    <scope>NUCLEOTIDE SEQUENCE [LARGE SCALE GENOMIC DNA]</scope>
    <source>
        <strain evidence="8">CCUG 56331</strain>
    </source>
</reference>
<gene>
    <name evidence="7" type="ORF">ACFPOH_12960</name>
</gene>
<keyword evidence="4 6" id="KW-1133">Transmembrane helix</keyword>
<dbReference type="InterPro" id="IPR018513">
    <property type="entry name" value="Cell_synthase_bac"/>
</dbReference>
<evidence type="ECO:0000313" key="8">
    <source>
        <dbReference type="Proteomes" id="UP001595978"/>
    </source>
</evidence>
<dbReference type="Gene3D" id="2.60.120.260">
    <property type="entry name" value="Galactose-binding domain-like"/>
    <property type="match status" value="2"/>
</dbReference>
<dbReference type="RefSeq" id="WP_390310037.1">
    <property type="nucleotide sequence ID" value="NZ_JBHSNQ010000172.1"/>
</dbReference>
<dbReference type="EMBL" id="JBHSNQ010000172">
    <property type="protein sequence ID" value="MFC5542616.1"/>
    <property type="molecule type" value="Genomic_DNA"/>
</dbReference>
<sequence length="695" mass="78281">MNRALHWIILLGSFFIFFSIHINETQAVELQGIPIELSGETKAALTDTPIELFGPTAETNFYYNIYSKLEERDYYVQFEVSNSELLIEPSTLTIKIDGEPVQSVSLAGTTSQTIKVNLNHAALEEGTHTITVVFSGNIAAGVCLPQNTTGNWVKILPSSFINLYPYNNQHGLSLKDYPERYLGSESQEVLVIIPTKPSTETLQSALMVANYLSGLSSQDHISIVNEDEVEKITGNMVVVGGVEEFQAGWMRELLQANGKEPVEHSLYISQLPLTQNNHAITALLILAKQPEEILNKISILTNDYYIEQLSGESIEIEQLPEMIEENDEITLSSFGLDDLLLDSNDSKSQTYFYYLPVDKKSVSQPSLELKLKKTQSIKNAKSAEELSISDTQVELIVYINDIPHSIDINSLKEDKEGNITVRLPFDKNILNDNRLISIQFEATGLRVENPCAATDQNRWIYLFADSAFHFPMKSSNQDMDAELFFNSFPVPFSDKNKDLLIVLPDEEIPNKDLQNLFSVLTLNGKLPSIRLLSSSEVTEDLLNQGNVIFIGSVSQHDVLKKVVDRLIVNYENLKPQLSRAGFIEESVEYYSFMQKNPWNDDHYMAVFDHLKDTDHYFSLDFLQFLSGSNNAASIAVQTGPGSYFTNAQLLKNEAGQQTEEPAQSNERIIWISSFIALTVILVILILFYLKKRKYS</sequence>
<proteinExistence type="predicted"/>
<keyword evidence="5 6" id="KW-0472">Membrane</keyword>
<comment type="subcellular location">
    <subcellularLocation>
        <location evidence="1">Cell membrane</location>
        <topology evidence="1">Single-pass membrane protein</topology>
    </subcellularLocation>
</comment>
<keyword evidence="2" id="KW-1003">Cell membrane</keyword>
<evidence type="ECO:0000313" key="7">
    <source>
        <dbReference type="EMBL" id="MFC5542616.1"/>
    </source>
</evidence>
<protein>
    <submittedName>
        <fullName evidence="7">Cellulose biosynthesis cyclic di-GMP-binding regulatory protein BcsB</fullName>
    </submittedName>
</protein>
<evidence type="ECO:0000256" key="4">
    <source>
        <dbReference type="ARBA" id="ARBA00022989"/>
    </source>
</evidence>
<accession>A0ABW0RE94</accession>
<evidence type="ECO:0000256" key="3">
    <source>
        <dbReference type="ARBA" id="ARBA00022692"/>
    </source>
</evidence>
<evidence type="ECO:0000256" key="6">
    <source>
        <dbReference type="SAM" id="Phobius"/>
    </source>
</evidence>